<accession>A0ABY4HYC0</accession>
<name>A0ABY4HYC0_CHIFI</name>
<organism evidence="1 2">
    <name type="scientific">Chitinophaga filiformis</name>
    <name type="common">Myxococcus filiformis</name>
    <name type="synonym">Flexibacter filiformis</name>
    <dbReference type="NCBI Taxonomy" id="104663"/>
    <lineage>
        <taxon>Bacteria</taxon>
        <taxon>Pseudomonadati</taxon>
        <taxon>Bacteroidota</taxon>
        <taxon>Chitinophagia</taxon>
        <taxon>Chitinophagales</taxon>
        <taxon>Chitinophagaceae</taxon>
        <taxon>Chitinophaga</taxon>
    </lineage>
</organism>
<sequence>MHYALKLGYLDAQVTDTVTDMESSLRQHIQNAIHFPRFNQQRCAIVDQWDIVSVNAQKDTGSIQVEFEFILELHHHYETLQVRALRLIAAGQPPTYFPFTHLSKLPPVMHLIESCQFSSRKTTMGLNDRRFRA</sequence>
<keyword evidence="2" id="KW-1185">Reference proteome</keyword>
<reference evidence="1 2" key="1">
    <citation type="submission" date="2022-04" db="EMBL/GenBank/DDBJ databases">
        <title>The arsenic-methylating capacity of Chitinophaga filiformis YT5 during chitin decomposition.</title>
        <authorList>
            <person name="Chen G."/>
            <person name="Liang Y."/>
        </authorList>
    </citation>
    <scope>NUCLEOTIDE SEQUENCE [LARGE SCALE GENOMIC DNA]</scope>
    <source>
        <strain evidence="1 2">YT5</strain>
    </source>
</reference>
<gene>
    <name evidence="1" type="ORF">MYF79_23945</name>
</gene>
<dbReference type="EMBL" id="CP095855">
    <property type="protein sequence ID" value="UPK68009.1"/>
    <property type="molecule type" value="Genomic_DNA"/>
</dbReference>
<proteinExistence type="predicted"/>
<evidence type="ECO:0000313" key="2">
    <source>
        <dbReference type="Proteomes" id="UP000830198"/>
    </source>
</evidence>
<protein>
    <submittedName>
        <fullName evidence="1">Uncharacterized protein</fullName>
    </submittedName>
</protein>
<dbReference type="Proteomes" id="UP000830198">
    <property type="component" value="Chromosome"/>
</dbReference>
<evidence type="ECO:0000313" key="1">
    <source>
        <dbReference type="EMBL" id="UPK68009.1"/>
    </source>
</evidence>
<dbReference type="RefSeq" id="WP_247810350.1">
    <property type="nucleotide sequence ID" value="NZ_CP095855.1"/>
</dbReference>